<dbReference type="EMBL" id="QXFV01000534">
    <property type="protein sequence ID" value="KAE9034842.1"/>
    <property type="molecule type" value="Genomic_DNA"/>
</dbReference>
<evidence type="ECO:0000313" key="1">
    <source>
        <dbReference type="EMBL" id="KAE9032020.1"/>
    </source>
</evidence>
<reference evidence="4 6" key="1">
    <citation type="submission" date="2018-09" db="EMBL/GenBank/DDBJ databases">
        <title>Genomic investigation of the strawberry pathogen Phytophthora fragariae indicates pathogenicity is determined by transcriptional variation in three key races.</title>
        <authorList>
            <person name="Adams T.M."/>
            <person name="Armitage A.D."/>
            <person name="Sobczyk M.K."/>
            <person name="Bates H.J."/>
            <person name="Dunwell J.M."/>
            <person name="Nellist C.F."/>
            <person name="Harrison R.J."/>
        </authorList>
    </citation>
    <scope>NUCLEOTIDE SEQUENCE [LARGE SCALE GENOMIC DNA]</scope>
    <source>
        <strain evidence="2 4">SCRP249</strain>
        <strain evidence="1 6">SCRP324</strain>
        <strain evidence="3 5">SCRP333</strain>
    </source>
</reference>
<dbReference type="Proteomes" id="UP000435112">
    <property type="component" value="Unassembled WGS sequence"/>
</dbReference>
<evidence type="ECO:0000313" key="4">
    <source>
        <dbReference type="Proteomes" id="UP000429607"/>
    </source>
</evidence>
<dbReference type="Proteomes" id="UP000429607">
    <property type="component" value="Unassembled WGS sequence"/>
</dbReference>
<comment type="caution">
    <text evidence="1">The sequence shown here is derived from an EMBL/GenBank/DDBJ whole genome shotgun (WGS) entry which is preliminary data.</text>
</comment>
<accession>A0A6A3MRD7</accession>
<dbReference type="EMBL" id="QXFU01000501">
    <property type="protein sequence ID" value="KAE9032020.1"/>
    <property type="molecule type" value="Genomic_DNA"/>
</dbReference>
<dbReference type="AlphaFoldDB" id="A0A6A3MRD7"/>
<evidence type="ECO:0000313" key="6">
    <source>
        <dbReference type="Proteomes" id="UP000435112"/>
    </source>
</evidence>
<evidence type="ECO:0008006" key="7">
    <source>
        <dbReference type="Google" id="ProtNLM"/>
    </source>
</evidence>
<dbReference type="OrthoDB" id="128750at2759"/>
<dbReference type="Gene3D" id="2.40.70.10">
    <property type="entry name" value="Acid Proteases"/>
    <property type="match status" value="1"/>
</dbReference>
<dbReference type="EMBL" id="QXFT01000529">
    <property type="protein sequence ID" value="KAE9341507.1"/>
    <property type="molecule type" value="Genomic_DNA"/>
</dbReference>
<protein>
    <recommendedName>
        <fullName evidence="7">Retrotransposon gag domain-containing protein</fullName>
    </recommendedName>
</protein>
<evidence type="ECO:0000313" key="5">
    <source>
        <dbReference type="Proteomes" id="UP000434957"/>
    </source>
</evidence>
<keyword evidence="5" id="KW-1185">Reference proteome</keyword>
<dbReference type="InterPro" id="IPR021109">
    <property type="entry name" value="Peptidase_aspartic_dom_sf"/>
</dbReference>
<sequence>MTTDTALVMKNACFEVTISRFGGGGGQDWLKWVCDFNHLAKLWRWGPEERGLMLRLVLEADALDAWKAAVGDRDLKDEAKFAEAFTVWGQMHVSDAYSEQLEEELHAFIKRPSESVAECHKRFRQLTRMLSMVPGNAVVLTDAKLIQYFKHAMPMNWQSTYAGSGTPLNTIFQAVDYFERLEQSERRRGCQNRGDFDDCECEASNSPVQLQIHLSGAKTPLVARVSTGCHSSYINARLVAANKKVELLAMVSPGETVELTEGPVPIEGYATVQFRLFGLHYNTRITSTFAVVRDAKDDMVIGNDLLCGLGLIVNFSDGIIEWNGDSVSLNTRTYL</sequence>
<proteinExistence type="predicted"/>
<gene>
    <name evidence="2" type="ORF">PR001_g9568</name>
    <name evidence="1" type="ORF">PR002_g9390</name>
    <name evidence="3" type="ORF">PR003_g9959</name>
</gene>
<dbReference type="Proteomes" id="UP000434957">
    <property type="component" value="Unassembled WGS sequence"/>
</dbReference>
<evidence type="ECO:0000313" key="2">
    <source>
        <dbReference type="EMBL" id="KAE9034842.1"/>
    </source>
</evidence>
<organism evidence="1 6">
    <name type="scientific">Phytophthora rubi</name>
    <dbReference type="NCBI Taxonomy" id="129364"/>
    <lineage>
        <taxon>Eukaryota</taxon>
        <taxon>Sar</taxon>
        <taxon>Stramenopiles</taxon>
        <taxon>Oomycota</taxon>
        <taxon>Peronosporomycetes</taxon>
        <taxon>Peronosporales</taxon>
        <taxon>Peronosporaceae</taxon>
        <taxon>Phytophthora</taxon>
    </lineage>
</organism>
<name>A0A6A3MRD7_9STRA</name>
<evidence type="ECO:0000313" key="3">
    <source>
        <dbReference type="EMBL" id="KAE9341507.1"/>
    </source>
</evidence>